<evidence type="ECO:0000313" key="2">
    <source>
        <dbReference type="EMBL" id="MFD2036472.1"/>
    </source>
</evidence>
<gene>
    <name evidence="2" type="ORF">ACFSKL_16825</name>
</gene>
<organism evidence="2 3">
    <name type="scientific">Belliella marina</name>
    <dbReference type="NCBI Taxonomy" id="1644146"/>
    <lineage>
        <taxon>Bacteria</taxon>
        <taxon>Pseudomonadati</taxon>
        <taxon>Bacteroidota</taxon>
        <taxon>Cytophagia</taxon>
        <taxon>Cytophagales</taxon>
        <taxon>Cyclobacteriaceae</taxon>
        <taxon>Belliella</taxon>
    </lineage>
</organism>
<feature type="chain" id="PRO_5045419187" evidence="1">
    <location>
        <begin position="20"/>
        <end position="141"/>
    </location>
</feature>
<keyword evidence="3" id="KW-1185">Reference proteome</keyword>
<reference evidence="3" key="1">
    <citation type="journal article" date="2019" name="Int. J. Syst. Evol. Microbiol.">
        <title>The Global Catalogue of Microorganisms (GCM) 10K type strain sequencing project: providing services to taxonomists for standard genome sequencing and annotation.</title>
        <authorList>
            <consortium name="The Broad Institute Genomics Platform"/>
            <consortium name="The Broad Institute Genome Sequencing Center for Infectious Disease"/>
            <person name="Wu L."/>
            <person name="Ma J."/>
        </authorList>
    </citation>
    <scope>NUCLEOTIDE SEQUENCE [LARGE SCALE GENOMIC DNA]</scope>
    <source>
        <strain evidence="3">CGMCC 1.15180</strain>
    </source>
</reference>
<dbReference type="RefSeq" id="WP_376887520.1">
    <property type="nucleotide sequence ID" value="NZ_JBHUHR010000043.1"/>
</dbReference>
<name>A0ABW4VQE2_9BACT</name>
<evidence type="ECO:0000313" key="3">
    <source>
        <dbReference type="Proteomes" id="UP001597361"/>
    </source>
</evidence>
<proteinExistence type="predicted"/>
<sequence length="141" mass="16333">MKKYFVLFLLSICFTAAKAQDNHVVKQTYTHSMPSNVTYNYEFTNNGYFNYILSFPTYPGVHNAFGDGGVTLYDWGAHMELSNEDFNYPDNHYYSHSMTLQGSVYIGTETRDCELQMDFTIPTPYGTWDEGRLHLSIEIYP</sequence>
<dbReference type="Proteomes" id="UP001597361">
    <property type="component" value="Unassembled WGS sequence"/>
</dbReference>
<comment type="caution">
    <text evidence="2">The sequence shown here is derived from an EMBL/GenBank/DDBJ whole genome shotgun (WGS) entry which is preliminary data.</text>
</comment>
<evidence type="ECO:0000256" key="1">
    <source>
        <dbReference type="SAM" id="SignalP"/>
    </source>
</evidence>
<feature type="signal peptide" evidence="1">
    <location>
        <begin position="1"/>
        <end position="19"/>
    </location>
</feature>
<dbReference type="EMBL" id="JBHUHR010000043">
    <property type="protein sequence ID" value="MFD2036472.1"/>
    <property type="molecule type" value="Genomic_DNA"/>
</dbReference>
<keyword evidence="1" id="KW-0732">Signal</keyword>
<accession>A0ABW4VQE2</accession>
<protein>
    <submittedName>
        <fullName evidence="2">Uncharacterized protein</fullName>
    </submittedName>
</protein>